<evidence type="ECO:0000313" key="2">
    <source>
        <dbReference type="Proteomes" id="UP000198793"/>
    </source>
</evidence>
<accession>A0A1H0DJI4</accession>
<dbReference type="STRING" id="1166073.SAMN05192530_101820"/>
<reference evidence="1 2" key="1">
    <citation type="submission" date="2016-10" db="EMBL/GenBank/DDBJ databases">
        <authorList>
            <person name="de Groot N.N."/>
        </authorList>
    </citation>
    <scope>NUCLEOTIDE SEQUENCE [LARGE SCALE GENOMIC DNA]</scope>
    <source>
        <strain evidence="2">L7-484,KACC 16230,DSM 25025</strain>
    </source>
</reference>
<protein>
    <submittedName>
        <fullName evidence="1">Uncharacterized protein</fullName>
    </submittedName>
</protein>
<name>A0A1H0DJI4_9HYPH</name>
<sequence length="74" mass="8362">MMKAKPTPDREVLSALIETHRLSMRALVRCLEDNGALKPGQFAEALHMSMENSQDETDILALAMMHNLRRALIE</sequence>
<gene>
    <name evidence="1" type="ORF">SAMN05192530_101820</name>
</gene>
<dbReference type="AlphaFoldDB" id="A0A1H0DJI4"/>
<proteinExistence type="predicted"/>
<keyword evidence="2" id="KW-1185">Reference proteome</keyword>
<evidence type="ECO:0000313" key="1">
    <source>
        <dbReference type="EMBL" id="SDN70330.1"/>
    </source>
</evidence>
<organism evidence="1 2">
    <name type="scientific">Aureimonas jatrophae</name>
    <dbReference type="NCBI Taxonomy" id="1166073"/>
    <lineage>
        <taxon>Bacteria</taxon>
        <taxon>Pseudomonadati</taxon>
        <taxon>Pseudomonadota</taxon>
        <taxon>Alphaproteobacteria</taxon>
        <taxon>Hyphomicrobiales</taxon>
        <taxon>Aurantimonadaceae</taxon>
        <taxon>Aureimonas</taxon>
    </lineage>
</organism>
<dbReference type="Proteomes" id="UP000198793">
    <property type="component" value="Unassembled WGS sequence"/>
</dbReference>
<dbReference type="EMBL" id="FNIT01000001">
    <property type="protein sequence ID" value="SDN70330.1"/>
    <property type="molecule type" value="Genomic_DNA"/>
</dbReference>